<gene>
    <name evidence="3" type="ORF">H8S37_01565</name>
</gene>
<keyword evidence="1" id="KW-0238">DNA-binding</keyword>
<dbReference type="PANTHER" id="PTHR46558">
    <property type="entry name" value="TRACRIPTIONAL REGULATORY PROTEIN-RELATED-RELATED"/>
    <property type="match status" value="1"/>
</dbReference>
<reference evidence="3" key="1">
    <citation type="submission" date="2020-08" db="EMBL/GenBank/DDBJ databases">
        <title>Genome public.</title>
        <authorList>
            <person name="Liu C."/>
            <person name="Sun Q."/>
        </authorList>
    </citation>
    <scope>NUCLEOTIDE SEQUENCE</scope>
    <source>
        <strain evidence="3">NSJ-55</strain>
    </source>
</reference>
<feature type="domain" description="HTH cro/C1-type" evidence="2">
    <location>
        <begin position="12"/>
        <end position="66"/>
    </location>
</feature>
<dbReference type="InterPro" id="IPR010982">
    <property type="entry name" value="Lambda_DNA-bd_dom_sf"/>
</dbReference>
<evidence type="ECO:0000259" key="2">
    <source>
        <dbReference type="PROSITE" id="PS50943"/>
    </source>
</evidence>
<comment type="caution">
    <text evidence="3">The sequence shown here is derived from an EMBL/GenBank/DDBJ whole genome shotgun (WGS) entry which is preliminary data.</text>
</comment>
<evidence type="ECO:0000313" key="4">
    <source>
        <dbReference type="Proteomes" id="UP000652477"/>
    </source>
</evidence>
<dbReference type="PANTHER" id="PTHR46558:SF11">
    <property type="entry name" value="HTH-TYPE TRANSCRIPTIONAL REGULATOR XRE"/>
    <property type="match status" value="1"/>
</dbReference>
<dbReference type="SUPFAM" id="SSF47413">
    <property type="entry name" value="lambda repressor-like DNA-binding domains"/>
    <property type="match status" value="1"/>
</dbReference>
<evidence type="ECO:0000313" key="3">
    <source>
        <dbReference type="EMBL" id="MBC5687624.1"/>
    </source>
</evidence>
<dbReference type="Pfam" id="PF01381">
    <property type="entry name" value="HTH_3"/>
    <property type="match status" value="1"/>
</dbReference>
<accession>A0A923LGH2</accession>
<keyword evidence="4" id="KW-1185">Reference proteome</keyword>
<organism evidence="3 4">
    <name type="scientific">Mediterraneibacter hominis</name>
    <dbReference type="NCBI Taxonomy" id="2763054"/>
    <lineage>
        <taxon>Bacteria</taxon>
        <taxon>Bacillati</taxon>
        <taxon>Bacillota</taxon>
        <taxon>Clostridia</taxon>
        <taxon>Lachnospirales</taxon>
        <taxon>Lachnospiraceae</taxon>
        <taxon>Mediterraneibacter</taxon>
    </lineage>
</organism>
<protein>
    <submittedName>
        <fullName evidence="3">Helix-turn-helix transcriptional regulator</fullName>
    </submittedName>
</protein>
<dbReference type="Proteomes" id="UP000652477">
    <property type="component" value="Unassembled WGS sequence"/>
</dbReference>
<sequence length="113" mass="12677">MDINYVQLGQRIKKQRTLAHMTQEQLASKVDIATSNISHVERATTKVSLPTLVKIANTLNVSLDQLVCDSLPVADSYLEKDFTALLKDCTTSEKRILYDVASAVKKSIRKNQR</sequence>
<dbReference type="InterPro" id="IPR001387">
    <property type="entry name" value="Cro/C1-type_HTH"/>
</dbReference>
<dbReference type="PROSITE" id="PS50943">
    <property type="entry name" value="HTH_CROC1"/>
    <property type="match status" value="1"/>
</dbReference>
<proteinExistence type="predicted"/>
<dbReference type="GO" id="GO:0003677">
    <property type="term" value="F:DNA binding"/>
    <property type="evidence" value="ECO:0007669"/>
    <property type="project" value="UniProtKB-KW"/>
</dbReference>
<evidence type="ECO:0000256" key="1">
    <source>
        <dbReference type="ARBA" id="ARBA00023125"/>
    </source>
</evidence>
<dbReference type="AlphaFoldDB" id="A0A923LGH2"/>
<dbReference type="SMART" id="SM00530">
    <property type="entry name" value="HTH_XRE"/>
    <property type="match status" value="1"/>
</dbReference>
<name>A0A923LGH2_9FIRM</name>
<dbReference type="Gene3D" id="1.10.260.40">
    <property type="entry name" value="lambda repressor-like DNA-binding domains"/>
    <property type="match status" value="1"/>
</dbReference>
<dbReference type="CDD" id="cd00093">
    <property type="entry name" value="HTH_XRE"/>
    <property type="match status" value="1"/>
</dbReference>
<dbReference type="EMBL" id="JACOPF010000001">
    <property type="protein sequence ID" value="MBC5687624.1"/>
    <property type="molecule type" value="Genomic_DNA"/>
</dbReference>